<evidence type="ECO:0000313" key="9">
    <source>
        <dbReference type="Proteomes" id="UP000050790"/>
    </source>
</evidence>
<evidence type="ECO:0000256" key="8">
    <source>
        <dbReference type="RuleBase" id="RU000488"/>
    </source>
</evidence>
<protein>
    <recommendedName>
        <fullName evidence="11">Mitochondrial thiamine pyrophosphate carrier</fullName>
    </recommendedName>
</protein>
<organism evidence="9 10">
    <name type="scientific">Schistosoma margrebowiei</name>
    <dbReference type="NCBI Taxonomy" id="48269"/>
    <lineage>
        <taxon>Eukaryota</taxon>
        <taxon>Metazoa</taxon>
        <taxon>Spiralia</taxon>
        <taxon>Lophotrochozoa</taxon>
        <taxon>Platyhelminthes</taxon>
        <taxon>Trematoda</taxon>
        <taxon>Digenea</taxon>
        <taxon>Strigeidida</taxon>
        <taxon>Schistosomatoidea</taxon>
        <taxon>Schistosomatidae</taxon>
        <taxon>Schistosoma</taxon>
    </lineage>
</organism>
<keyword evidence="5" id="KW-0677">Repeat</keyword>
<dbReference type="InterPro" id="IPR002067">
    <property type="entry name" value="MCP"/>
</dbReference>
<dbReference type="Proteomes" id="UP000050790">
    <property type="component" value="Unassembled WGS sequence"/>
</dbReference>
<dbReference type="GO" id="GO:0016020">
    <property type="term" value="C:membrane"/>
    <property type="evidence" value="ECO:0007669"/>
    <property type="project" value="UniProtKB-SubCell"/>
</dbReference>
<dbReference type="InterPro" id="IPR023395">
    <property type="entry name" value="MCP_dom_sf"/>
</dbReference>
<feature type="repeat" description="Solcar" evidence="7">
    <location>
        <begin position="11"/>
        <end position="103"/>
    </location>
</feature>
<evidence type="ECO:0000256" key="2">
    <source>
        <dbReference type="ARBA" id="ARBA00006375"/>
    </source>
</evidence>
<dbReference type="AlphaFoldDB" id="A0AA84ZQ03"/>
<evidence type="ECO:0008006" key="11">
    <source>
        <dbReference type="Google" id="ProtNLM"/>
    </source>
</evidence>
<evidence type="ECO:0000256" key="5">
    <source>
        <dbReference type="ARBA" id="ARBA00022737"/>
    </source>
</evidence>
<dbReference type="Pfam" id="PF00153">
    <property type="entry name" value="Mito_carr"/>
    <property type="match status" value="3"/>
</dbReference>
<dbReference type="PROSITE" id="PS50920">
    <property type="entry name" value="SOLCAR"/>
    <property type="match status" value="3"/>
</dbReference>
<keyword evidence="3 8" id="KW-0813">Transport</keyword>
<comment type="subcellular location">
    <subcellularLocation>
        <location evidence="1">Membrane</location>
        <topology evidence="1">Multi-pass membrane protein</topology>
    </subcellularLocation>
</comment>
<evidence type="ECO:0000256" key="4">
    <source>
        <dbReference type="ARBA" id="ARBA00022692"/>
    </source>
</evidence>
<accession>A0AA84ZQ03</accession>
<evidence type="ECO:0000256" key="6">
    <source>
        <dbReference type="ARBA" id="ARBA00023136"/>
    </source>
</evidence>
<evidence type="ECO:0000256" key="3">
    <source>
        <dbReference type="ARBA" id="ARBA00022448"/>
    </source>
</evidence>
<keyword evidence="6 7" id="KW-0472">Membrane</keyword>
<evidence type="ECO:0000313" key="10">
    <source>
        <dbReference type="WBParaSite" id="SMRG1_40650.1"/>
    </source>
</evidence>
<dbReference type="PRINTS" id="PR00926">
    <property type="entry name" value="MITOCARRIER"/>
</dbReference>
<comment type="similarity">
    <text evidence="2 8">Belongs to the mitochondrial carrier (TC 2.A.29) family.</text>
</comment>
<feature type="repeat" description="Solcar" evidence="7">
    <location>
        <begin position="236"/>
        <end position="332"/>
    </location>
</feature>
<name>A0AA84ZQ03_9TREM</name>
<evidence type="ECO:0000256" key="7">
    <source>
        <dbReference type="PROSITE-ProRule" id="PRU00282"/>
    </source>
</evidence>
<dbReference type="WBParaSite" id="SMRG1_40650.1">
    <property type="protein sequence ID" value="SMRG1_40650.1"/>
    <property type="gene ID" value="SMRG1_40650"/>
</dbReference>
<dbReference type="GO" id="GO:0055085">
    <property type="term" value="P:transmembrane transport"/>
    <property type="evidence" value="ECO:0007669"/>
    <property type="project" value="InterPro"/>
</dbReference>
<reference evidence="10" key="1">
    <citation type="submission" date="2023-11" db="UniProtKB">
        <authorList>
            <consortium name="WormBaseParasite"/>
        </authorList>
    </citation>
    <scope>IDENTIFICATION</scope>
</reference>
<dbReference type="SUPFAM" id="SSF103506">
    <property type="entry name" value="Mitochondrial carrier"/>
    <property type="match status" value="1"/>
</dbReference>
<proteinExistence type="inferred from homology"/>
<feature type="repeat" description="Solcar" evidence="7">
    <location>
        <begin position="124"/>
        <end position="210"/>
    </location>
</feature>
<dbReference type="Gene3D" id="1.50.40.10">
    <property type="entry name" value="Mitochondrial carrier domain"/>
    <property type="match status" value="1"/>
</dbReference>
<evidence type="ECO:0000256" key="1">
    <source>
        <dbReference type="ARBA" id="ARBA00004141"/>
    </source>
</evidence>
<dbReference type="PANTHER" id="PTHR24089">
    <property type="entry name" value="SOLUTE CARRIER FAMILY 25"/>
    <property type="match status" value="1"/>
</dbReference>
<keyword evidence="4 7" id="KW-0812">Transmembrane</keyword>
<dbReference type="InterPro" id="IPR018108">
    <property type="entry name" value="MCP_transmembrane"/>
</dbReference>
<sequence>MVQVQDRETGLSKNEYLLAGSVSGFVARAVVQPLDVIKIRFQLQMEPIEVSRTSKYQGLMQAVRCISKEEGAIAFWKGHVPAQMQSVTFTSVQFLTFEVILSWLREVNSLLISDNKIFGLPITYKPIGNFLCGCGAGSLAAVVTQPLDVLRTRFIAQGEPKTYGSMSHAAVSIITREGAQGFFRGLVPSLLLIAPQTGIQFAIYHSLNQMINQGKYYLHPNLIDKSQQFHSVNRSVGPVQSLISGGLAGIGSKCVIYPLDMVKKRMQVRGFEEARAQFGRIPIRNDGLCRCLLEIWQMEGASAFFKGLRPTLLKSFVSISCRFTVYEQICGFLLYQKHS</sequence>